<dbReference type="AlphaFoldDB" id="A0A1V2KZJ8"/>
<gene>
    <name evidence="3" type="ORF">BON22_5000</name>
</gene>
<feature type="transmembrane region" description="Helical" evidence="1">
    <location>
        <begin position="218"/>
        <end position="239"/>
    </location>
</feature>
<evidence type="ECO:0000313" key="3">
    <source>
        <dbReference type="EMBL" id="ONH65079.1"/>
    </source>
</evidence>
<keyword evidence="1" id="KW-0472">Membrane</keyword>
<dbReference type="EMBL" id="MPUK01000013">
    <property type="protein sequence ID" value="ONH65079.1"/>
    <property type="molecule type" value="Genomic_DNA"/>
</dbReference>
<feature type="signal peptide" evidence="2">
    <location>
        <begin position="1"/>
        <end position="19"/>
    </location>
</feature>
<feature type="transmembrane region" description="Helical" evidence="1">
    <location>
        <begin position="414"/>
        <end position="432"/>
    </location>
</feature>
<keyword evidence="1" id="KW-0812">Transmembrane</keyword>
<keyword evidence="1" id="KW-1133">Transmembrane helix</keyword>
<name>A0A1V2KZJ8_CYBFA</name>
<dbReference type="Proteomes" id="UP000189513">
    <property type="component" value="Unassembled WGS sequence"/>
</dbReference>
<feature type="transmembrane region" description="Helical" evidence="1">
    <location>
        <begin position="291"/>
        <end position="308"/>
    </location>
</feature>
<feature type="transmembrane region" description="Helical" evidence="1">
    <location>
        <begin position="369"/>
        <end position="394"/>
    </location>
</feature>
<evidence type="ECO:0000313" key="4">
    <source>
        <dbReference type="Proteomes" id="UP000189513"/>
    </source>
</evidence>
<organism evidence="3 4">
    <name type="scientific">Cyberlindnera fabianii</name>
    <name type="common">Yeast</name>
    <name type="synonym">Hansenula fabianii</name>
    <dbReference type="NCBI Taxonomy" id="36022"/>
    <lineage>
        <taxon>Eukaryota</taxon>
        <taxon>Fungi</taxon>
        <taxon>Dikarya</taxon>
        <taxon>Ascomycota</taxon>
        <taxon>Saccharomycotina</taxon>
        <taxon>Saccharomycetes</taxon>
        <taxon>Phaffomycetales</taxon>
        <taxon>Phaffomycetaceae</taxon>
        <taxon>Cyberlindnera</taxon>
    </lineage>
</organism>
<accession>A0A1V2KZJ8</accession>
<feature type="transmembrane region" description="Helical" evidence="1">
    <location>
        <begin position="185"/>
        <end position="206"/>
    </location>
</feature>
<keyword evidence="2" id="KW-0732">Signal</keyword>
<comment type="caution">
    <text evidence="3">The sequence shown here is derived from an EMBL/GenBank/DDBJ whole genome shotgun (WGS) entry which is preliminary data.</text>
</comment>
<sequence length="458" mass="53434">MQLTVPLVGILVLAGSCLALEEFDLSFSNQPYCFPIKIHTSAENAKVNVKVTKYEVSPKFLEIEDRNDTHVLVTAYRKIHVNDQQHFMGEYAPLIVCSDEAIKNGYCKEKHRGKLLFEYKDPETHDGLITNEIINDMELHENFFTTNESGVYCVKAYAPWGESFKLDIQLEDGHKQKISFRRKQWGLIWENIIISVPILIFTALWISWAQNHPIGLNAIPYSVKIMLINGIFALIENIIKQPLFIGLSGNLNLTIYLLWSSYWLWMNSFIPYQWSGNFSHGKITDFEGIKTFFSIQLLFIMIFVLELLQSNYPELTKTTTFDLILGGLHALEFLVKYLYLNFKVFQRYRSTTKEFKDFNKSGSPIYKQFTWFFLSEYIGIPSSIFLGMILFLIMMHGLPNISAYRDNYMLDGEVHFYSDLAMDVIGLVYITLWRGYVLLKYWTPSYFHQLETYKERGE</sequence>
<proteinExistence type="predicted"/>
<keyword evidence="4" id="KW-1185">Reference proteome</keyword>
<feature type="transmembrane region" description="Helical" evidence="1">
    <location>
        <begin position="251"/>
        <end position="270"/>
    </location>
</feature>
<evidence type="ECO:0000256" key="1">
    <source>
        <dbReference type="SAM" id="Phobius"/>
    </source>
</evidence>
<dbReference type="VEuPathDB" id="FungiDB:BON22_5000"/>
<feature type="chain" id="PRO_5010690183" evidence="2">
    <location>
        <begin position="20"/>
        <end position="458"/>
    </location>
</feature>
<feature type="transmembrane region" description="Helical" evidence="1">
    <location>
        <begin position="320"/>
        <end position="339"/>
    </location>
</feature>
<reference evidence="4" key="1">
    <citation type="journal article" date="2017" name="Genome Announc.">
        <title>Genome sequences of Cyberlindnera fabianii 65, Pichia kudriavzevii 129, and Saccharomyces cerevisiae 131 isolated from fermented masau fruits in Zimbabwe.</title>
        <authorList>
            <person name="van Rijswijck I.M.H."/>
            <person name="Derks M.F.L."/>
            <person name="Abee T."/>
            <person name="de Ridder D."/>
            <person name="Smid E.J."/>
        </authorList>
    </citation>
    <scope>NUCLEOTIDE SEQUENCE [LARGE SCALE GENOMIC DNA]</scope>
    <source>
        <strain evidence="4">65</strain>
    </source>
</reference>
<evidence type="ECO:0000256" key="2">
    <source>
        <dbReference type="SAM" id="SignalP"/>
    </source>
</evidence>
<protein>
    <submittedName>
        <fullName evidence="3">Membrane protein PTM1</fullName>
    </submittedName>
</protein>